<keyword evidence="16" id="KW-1185">Reference proteome</keyword>
<feature type="domain" description="EGF-like" evidence="15">
    <location>
        <begin position="336"/>
        <end position="374"/>
    </location>
</feature>
<feature type="region of interest" description="Disordered" evidence="12">
    <location>
        <begin position="493"/>
        <end position="539"/>
    </location>
</feature>
<keyword evidence="13" id="KW-0472">Membrane</keyword>
<feature type="region of interest" description="Disordered" evidence="12">
    <location>
        <begin position="1"/>
        <end position="86"/>
    </location>
</feature>
<keyword evidence="8" id="KW-0677">Repeat</keyword>
<dbReference type="KEGG" id="bbel:109478923"/>
<keyword evidence="13" id="KW-1133">Transmembrane helix</keyword>
<evidence type="ECO:0000256" key="1">
    <source>
        <dbReference type="ARBA" id="ARBA00004437"/>
    </source>
</evidence>
<evidence type="ECO:0000256" key="12">
    <source>
        <dbReference type="SAM" id="MobiDB-lite"/>
    </source>
</evidence>
<dbReference type="InterPro" id="IPR036364">
    <property type="entry name" value="SEA_dom_sf"/>
</dbReference>
<dbReference type="PANTHER" id="PTHR12199:SF5">
    <property type="entry name" value="MUCIN-2-LIKE ISOFORM X1"/>
    <property type="match status" value="1"/>
</dbReference>
<name>A0A6P4ZQG0_BRABE</name>
<dbReference type="GO" id="GO:0001750">
    <property type="term" value="C:photoreceptor outer segment"/>
    <property type="evidence" value="ECO:0007669"/>
    <property type="project" value="UniProtKB-SubCell"/>
</dbReference>
<dbReference type="GO" id="GO:0001917">
    <property type="term" value="C:photoreceptor inner segment"/>
    <property type="evidence" value="ECO:0007669"/>
    <property type="project" value="UniProtKB-SubCell"/>
</dbReference>
<evidence type="ECO:0000256" key="11">
    <source>
        <dbReference type="PROSITE-ProRule" id="PRU00076"/>
    </source>
</evidence>
<keyword evidence="10" id="KW-0966">Cell projection</keyword>
<evidence type="ECO:0000313" key="17">
    <source>
        <dbReference type="RefSeq" id="XP_019636289.1"/>
    </source>
</evidence>
<dbReference type="InterPro" id="IPR000742">
    <property type="entry name" value="EGF"/>
</dbReference>
<dbReference type="GeneID" id="109478923"/>
<dbReference type="Proteomes" id="UP000515135">
    <property type="component" value="Unplaced"/>
</dbReference>
<evidence type="ECO:0000256" key="9">
    <source>
        <dbReference type="ARBA" id="ARBA00023180"/>
    </source>
</evidence>
<evidence type="ECO:0000256" key="8">
    <source>
        <dbReference type="ARBA" id="ARBA00022737"/>
    </source>
</evidence>
<keyword evidence="9" id="KW-0325">Glycoprotein</keyword>
<dbReference type="PROSITE" id="PS50024">
    <property type="entry name" value="SEA"/>
    <property type="match status" value="1"/>
</dbReference>
<dbReference type="PROSITE" id="PS50026">
    <property type="entry name" value="EGF_3"/>
    <property type="match status" value="1"/>
</dbReference>
<evidence type="ECO:0000256" key="2">
    <source>
        <dbReference type="ARBA" id="ARBA00004504"/>
    </source>
</evidence>
<feature type="region of interest" description="Disordered" evidence="12">
    <location>
        <begin position="166"/>
        <end position="186"/>
    </location>
</feature>
<dbReference type="SUPFAM" id="SSF82671">
    <property type="entry name" value="SEA domain"/>
    <property type="match status" value="1"/>
</dbReference>
<protein>
    <submittedName>
        <fullName evidence="17">Endochitinase 2-like</fullName>
    </submittedName>
</protein>
<keyword evidence="13" id="KW-0812">Transmembrane</keyword>
<evidence type="ECO:0000256" key="4">
    <source>
        <dbReference type="ARBA" id="ARBA00022525"/>
    </source>
</evidence>
<evidence type="ECO:0000256" key="5">
    <source>
        <dbReference type="ARBA" id="ARBA00022530"/>
    </source>
</evidence>
<evidence type="ECO:0000259" key="15">
    <source>
        <dbReference type="PROSITE" id="PS50026"/>
    </source>
</evidence>
<dbReference type="GO" id="GO:0008201">
    <property type="term" value="F:heparin binding"/>
    <property type="evidence" value="ECO:0007669"/>
    <property type="project" value="UniProtKB-KW"/>
</dbReference>
<sequence>MAATSQVPTSSVATTSQVPTPSVAATSQAPTSSVATTSQAPTLSVAATSQTPTPSVAATSQAPTPSVAATSQAPTSSVATTSQAPTSSVATTFQAPTSSVAATSQAPTSSVATTSQAPTSSVAATSQAPTSIMFGTDTAATSGMTTTDTALTTGMATTLNSTATGVVATSKPTEKPVTTKAPVTEKPGKPEKILAFSLSLDGNAAGLANKSSSAYRTLEQQCLTDLRPVYDTQPGFKDIRILGFRPGSIIVRHIVIFDSEDAPSNDEIMNAVENIVLNGTFSIANYSVEPASFTTVTLTSTELAELGEAELCTTGCGADALCNLTTIYGVLIAQCVCEDDYCRNGGQCEIIPQQGPKCSCVANSFVYHGGERCELNLPQTVVIGVGAGVGGGLLFIIIVLVGCLCCSRSRRKDDLERTDQGNVWLASARPVSSMHRGRPSDEAVPLYNLGKNTDVPVNVYDQQNSDSPQNNLARASRLTGYEFNYLKGELTTFQEGDEHNPNRQWNPTVENVPTKKEFKLPRPKVSSGETNQNRYSAYY</sequence>
<dbReference type="InterPro" id="IPR000082">
    <property type="entry name" value="SEA_dom"/>
</dbReference>
<dbReference type="RefSeq" id="XP_019636289.1">
    <property type="nucleotide sequence ID" value="XM_019780730.1"/>
</dbReference>
<evidence type="ECO:0000256" key="7">
    <source>
        <dbReference type="ARBA" id="ARBA00022729"/>
    </source>
</evidence>
<feature type="compositionally biased region" description="Polar residues" evidence="12">
    <location>
        <begin position="527"/>
        <end position="539"/>
    </location>
</feature>
<keyword evidence="7" id="KW-0732">Signal</keyword>
<dbReference type="Pfam" id="PF01390">
    <property type="entry name" value="SEA"/>
    <property type="match status" value="1"/>
</dbReference>
<dbReference type="InterPro" id="IPR039861">
    <property type="entry name" value="IMPG"/>
</dbReference>
<comment type="subcellular location">
    <subcellularLocation>
        <location evidence="2">Cell projection</location>
        <location evidence="2">Cilium</location>
        <location evidence="2">Photoreceptor outer segment</location>
    </subcellularLocation>
    <subcellularLocation>
        <location evidence="1">Photoreceptor inner segment</location>
    </subcellularLocation>
    <subcellularLocation>
        <location evidence="3">Secreted</location>
        <location evidence="3">Extracellular space</location>
        <location evidence="3">Extracellular matrix</location>
        <location evidence="3">Interphotoreceptor matrix</location>
    </subcellularLocation>
</comment>
<keyword evidence="4" id="KW-0964">Secreted</keyword>
<comment type="caution">
    <text evidence="11">Lacks conserved residue(s) required for the propagation of feature annotation.</text>
</comment>
<feature type="domain" description="SEA" evidence="14">
    <location>
        <begin position="190"/>
        <end position="300"/>
    </location>
</feature>
<evidence type="ECO:0000256" key="6">
    <source>
        <dbReference type="ARBA" id="ARBA00022674"/>
    </source>
</evidence>
<feature type="compositionally biased region" description="Polar residues" evidence="12">
    <location>
        <begin position="502"/>
        <end position="511"/>
    </location>
</feature>
<gene>
    <name evidence="17" type="primary">LOC109478923</name>
</gene>
<evidence type="ECO:0000313" key="16">
    <source>
        <dbReference type="Proteomes" id="UP000515135"/>
    </source>
</evidence>
<accession>A0A6P4ZQG0</accession>
<evidence type="ECO:0000256" key="10">
    <source>
        <dbReference type="ARBA" id="ARBA00023273"/>
    </source>
</evidence>
<dbReference type="GO" id="GO:0007601">
    <property type="term" value="P:visual perception"/>
    <property type="evidence" value="ECO:0007669"/>
    <property type="project" value="InterPro"/>
</dbReference>
<proteinExistence type="predicted"/>
<keyword evidence="11" id="KW-0245">EGF-like domain</keyword>
<dbReference type="GO" id="GO:0033165">
    <property type="term" value="C:interphotoreceptor matrix"/>
    <property type="evidence" value="ECO:0007669"/>
    <property type="project" value="UniProtKB-SubCell"/>
</dbReference>
<dbReference type="AlphaFoldDB" id="A0A6P4ZQG0"/>
<evidence type="ECO:0000259" key="14">
    <source>
        <dbReference type="PROSITE" id="PS50024"/>
    </source>
</evidence>
<organism evidence="16 17">
    <name type="scientific">Branchiostoma belcheri</name>
    <name type="common">Amphioxus</name>
    <dbReference type="NCBI Taxonomy" id="7741"/>
    <lineage>
        <taxon>Eukaryota</taxon>
        <taxon>Metazoa</taxon>
        <taxon>Chordata</taxon>
        <taxon>Cephalochordata</taxon>
        <taxon>Leptocardii</taxon>
        <taxon>Amphioxiformes</taxon>
        <taxon>Branchiostomatidae</taxon>
        <taxon>Branchiostoma</taxon>
    </lineage>
</organism>
<keyword evidence="5" id="KW-0272">Extracellular matrix</keyword>
<feature type="transmembrane region" description="Helical" evidence="13">
    <location>
        <begin position="381"/>
        <end position="407"/>
    </location>
</feature>
<evidence type="ECO:0000256" key="3">
    <source>
        <dbReference type="ARBA" id="ARBA00004593"/>
    </source>
</evidence>
<evidence type="ECO:0000256" key="13">
    <source>
        <dbReference type="SAM" id="Phobius"/>
    </source>
</evidence>
<dbReference type="PANTHER" id="PTHR12199">
    <property type="entry name" value="INTERPHOTORECEPTOR MATRIX PROTEOGLYCAN"/>
    <property type="match status" value="1"/>
</dbReference>
<dbReference type="OrthoDB" id="8960773at2759"/>
<reference evidence="17" key="1">
    <citation type="submission" date="2025-08" db="UniProtKB">
        <authorList>
            <consortium name="RefSeq"/>
        </authorList>
    </citation>
    <scope>IDENTIFICATION</scope>
    <source>
        <tissue evidence="17">Gonad</tissue>
    </source>
</reference>
<keyword evidence="6" id="KW-0358">Heparin-binding</keyword>
<feature type="region of interest" description="Disordered" evidence="12">
    <location>
        <begin position="101"/>
        <end position="126"/>
    </location>
</feature>